<organism evidence="2 3">
    <name type="scientific">Cylindrospermopsis raciborskii CS-506_A</name>
    <dbReference type="NCBI Taxonomy" id="2585140"/>
    <lineage>
        <taxon>Bacteria</taxon>
        <taxon>Bacillati</taxon>
        <taxon>Cyanobacteriota</taxon>
        <taxon>Cyanophyceae</taxon>
        <taxon>Nostocales</taxon>
        <taxon>Aphanizomenonaceae</taxon>
        <taxon>Cylindrospermopsis</taxon>
    </lineage>
</organism>
<dbReference type="InterPro" id="IPR050334">
    <property type="entry name" value="Molybdenum_import_ModC"/>
</dbReference>
<comment type="caution">
    <text evidence="2">The sequence shown here is derived from an EMBL/GenBank/DDBJ whole genome shotgun (WGS) entry which is preliminary data.</text>
</comment>
<name>A0A838WM32_9CYAN</name>
<evidence type="ECO:0000313" key="2">
    <source>
        <dbReference type="EMBL" id="MBA4466984.1"/>
    </source>
</evidence>
<keyword evidence="2" id="KW-0067">ATP-binding</keyword>
<reference evidence="2 3" key="1">
    <citation type="journal article" date="2020" name="J. Appl. Phycol.">
        <title>Morphological changes and genome evolution in Raphidiopsis raciborskii CS-506 after 23 years in culture.</title>
        <authorList>
            <person name="Willis A."/>
            <person name="Bent S.J."/>
            <person name="Jameson I.D."/>
        </authorList>
    </citation>
    <scope>NUCLEOTIDE SEQUENCE [LARGE SCALE GENOMIC DNA]</scope>
    <source>
        <strain evidence="2 3">CS-506_A</strain>
    </source>
</reference>
<dbReference type="PANTHER" id="PTHR43514:SF1">
    <property type="entry name" value="SULFATE_THIOSULFATE IMPORT ATP-BINDING PROTEIN CYSA"/>
    <property type="match status" value="1"/>
</dbReference>
<dbReference type="Pfam" id="PF00005">
    <property type="entry name" value="ABC_tran"/>
    <property type="match status" value="1"/>
</dbReference>
<protein>
    <submittedName>
        <fullName evidence="2">ATP-binding cassette domain-containing protein</fullName>
    </submittedName>
</protein>
<feature type="domain" description="ABC transporter" evidence="1">
    <location>
        <begin position="94"/>
        <end position="180"/>
    </location>
</feature>
<dbReference type="SUPFAM" id="SSF52540">
    <property type="entry name" value="P-loop containing nucleoside triphosphate hydrolases"/>
    <property type="match status" value="1"/>
</dbReference>
<evidence type="ECO:0000259" key="1">
    <source>
        <dbReference type="Pfam" id="PF00005"/>
    </source>
</evidence>
<dbReference type="GO" id="GO:0016887">
    <property type="term" value="F:ATP hydrolysis activity"/>
    <property type="evidence" value="ECO:0007669"/>
    <property type="project" value="InterPro"/>
</dbReference>
<evidence type="ECO:0000313" key="3">
    <source>
        <dbReference type="Proteomes" id="UP000538075"/>
    </source>
</evidence>
<accession>A0A838WM32</accession>
<sequence length="192" mass="21163">AVFILSISLSGIMLTNFWQETKHFVNSQITSQVSAENFLDQGFQKSAEVSESSQLWGLQNTSFDPVDNLSVAQLFIDIEKKLPSFHLRVNFTTHNQPLGLLGGSGAGKSMILRCLAGIETPSQGKIILNGRVLFDSEEGINLPSRDRKIGFLFQNYALFPHLNVAQNIAFGLPTGLSSHQVKLQVEKQLGDM</sequence>
<dbReference type="Gene3D" id="3.40.50.300">
    <property type="entry name" value="P-loop containing nucleotide triphosphate hydrolases"/>
    <property type="match status" value="1"/>
</dbReference>
<dbReference type="EMBL" id="VDFG01001096">
    <property type="protein sequence ID" value="MBA4466984.1"/>
    <property type="molecule type" value="Genomic_DNA"/>
</dbReference>
<feature type="non-terminal residue" evidence="2">
    <location>
        <position position="192"/>
    </location>
</feature>
<dbReference type="Proteomes" id="UP000538075">
    <property type="component" value="Unassembled WGS sequence"/>
</dbReference>
<dbReference type="InterPro" id="IPR027417">
    <property type="entry name" value="P-loop_NTPase"/>
</dbReference>
<keyword evidence="2" id="KW-0547">Nucleotide-binding</keyword>
<proteinExistence type="predicted"/>
<dbReference type="PANTHER" id="PTHR43514">
    <property type="entry name" value="ABC TRANSPORTER I FAMILY MEMBER 10"/>
    <property type="match status" value="1"/>
</dbReference>
<dbReference type="AlphaFoldDB" id="A0A838WM32"/>
<dbReference type="InterPro" id="IPR003439">
    <property type="entry name" value="ABC_transporter-like_ATP-bd"/>
</dbReference>
<gene>
    <name evidence="2" type="ORF">FHK98_16930</name>
</gene>
<dbReference type="GO" id="GO:0005524">
    <property type="term" value="F:ATP binding"/>
    <property type="evidence" value="ECO:0007669"/>
    <property type="project" value="UniProtKB-KW"/>
</dbReference>
<feature type="non-terminal residue" evidence="2">
    <location>
        <position position="1"/>
    </location>
</feature>